<dbReference type="Pfam" id="PF00842">
    <property type="entry name" value="Ala_racemase_C"/>
    <property type="match status" value="1"/>
</dbReference>
<protein>
    <submittedName>
        <fullName evidence="7">Alanine racemase</fullName>
        <ecNumber evidence="7">5.1.1.1</ecNumber>
    </submittedName>
</protein>
<dbReference type="InterPro" id="IPR011079">
    <property type="entry name" value="Ala_racemase_C"/>
</dbReference>
<evidence type="ECO:0000313" key="7">
    <source>
        <dbReference type="EMBL" id="RNB52269.1"/>
    </source>
</evidence>
<dbReference type="Proteomes" id="UP000275048">
    <property type="component" value="Unassembled WGS sequence"/>
</dbReference>
<dbReference type="InterPro" id="IPR001608">
    <property type="entry name" value="Ala_racemase_N"/>
</dbReference>
<dbReference type="Pfam" id="PF01168">
    <property type="entry name" value="Ala_racemase_N"/>
    <property type="match status" value="1"/>
</dbReference>
<feature type="binding site" evidence="5">
    <location>
        <position position="312"/>
    </location>
    <ligand>
        <name>substrate</name>
    </ligand>
</feature>
<keyword evidence="8" id="KW-1185">Reference proteome</keyword>
<comment type="cofactor">
    <cofactor evidence="1 4">
        <name>pyridoxal 5'-phosphate</name>
        <dbReference type="ChEBI" id="CHEBI:597326"/>
    </cofactor>
</comment>
<dbReference type="PANTHER" id="PTHR30511">
    <property type="entry name" value="ALANINE RACEMASE"/>
    <property type="match status" value="1"/>
</dbReference>
<organism evidence="7 8">
    <name type="scientific">Agromyces tardus</name>
    <dbReference type="NCBI Taxonomy" id="2583849"/>
    <lineage>
        <taxon>Bacteria</taxon>
        <taxon>Bacillati</taxon>
        <taxon>Actinomycetota</taxon>
        <taxon>Actinomycetes</taxon>
        <taxon>Micrococcales</taxon>
        <taxon>Microbacteriaceae</taxon>
        <taxon>Agromyces</taxon>
    </lineage>
</organism>
<evidence type="ECO:0000259" key="6">
    <source>
        <dbReference type="SMART" id="SM01005"/>
    </source>
</evidence>
<name>A0A3M8AML0_9MICO</name>
<dbReference type="GO" id="GO:0008784">
    <property type="term" value="F:alanine racemase activity"/>
    <property type="evidence" value="ECO:0007669"/>
    <property type="project" value="UniProtKB-EC"/>
</dbReference>
<keyword evidence="3 7" id="KW-0413">Isomerase</keyword>
<feature type="binding site" evidence="5">
    <location>
        <position position="136"/>
    </location>
    <ligand>
        <name>substrate</name>
    </ligand>
</feature>
<dbReference type="EMBL" id="RHHB01000001">
    <property type="protein sequence ID" value="RNB52269.1"/>
    <property type="molecule type" value="Genomic_DNA"/>
</dbReference>
<dbReference type="Gene3D" id="2.40.37.10">
    <property type="entry name" value="Lyase, Ornithine Decarboxylase, Chain A, domain 1"/>
    <property type="match status" value="1"/>
</dbReference>
<gene>
    <name evidence="7" type="primary">alr</name>
    <name evidence="7" type="ORF">EDM22_00690</name>
</gene>
<dbReference type="SUPFAM" id="SSF50621">
    <property type="entry name" value="Alanine racemase C-terminal domain-like"/>
    <property type="match status" value="1"/>
</dbReference>
<dbReference type="InterPro" id="IPR020622">
    <property type="entry name" value="Ala_racemase_pyridoxalP-BS"/>
</dbReference>
<dbReference type="PROSITE" id="PS00395">
    <property type="entry name" value="ALANINE_RACEMASE"/>
    <property type="match status" value="1"/>
</dbReference>
<evidence type="ECO:0000256" key="1">
    <source>
        <dbReference type="ARBA" id="ARBA00001933"/>
    </source>
</evidence>
<evidence type="ECO:0000256" key="2">
    <source>
        <dbReference type="ARBA" id="ARBA00022898"/>
    </source>
</evidence>
<dbReference type="EC" id="5.1.1.1" evidence="7"/>
<dbReference type="GO" id="GO:0005829">
    <property type="term" value="C:cytosol"/>
    <property type="evidence" value="ECO:0007669"/>
    <property type="project" value="TreeGrafter"/>
</dbReference>
<dbReference type="SMART" id="SM01005">
    <property type="entry name" value="Ala_racemase_C"/>
    <property type="match status" value="1"/>
</dbReference>
<dbReference type="AlphaFoldDB" id="A0A3M8AML0"/>
<accession>A0A3M8AML0</accession>
<dbReference type="InterPro" id="IPR029066">
    <property type="entry name" value="PLP-binding_barrel"/>
</dbReference>
<evidence type="ECO:0000313" key="8">
    <source>
        <dbReference type="Proteomes" id="UP000275048"/>
    </source>
</evidence>
<dbReference type="SUPFAM" id="SSF51419">
    <property type="entry name" value="PLP-binding barrel"/>
    <property type="match status" value="1"/>
</dbReference>
<dbReference type="Gene3D" id="3.20.20.10">
    <property type="entry name" value="Alanine racemase"/>
    <property type="match status" value="1"/>
</dbReference>
<evidence type="ECO:0000256" key="5">
    <source>
        <dbReference type="PIRSR" id="PIRSR600821-52"/>
    </source>
</evidence>
<reference evidence="7 8" key="1">
    <citation type="submission" date="2018-10" db="EMBL/GenBank/DDBJ databases">
        <title>Isolation, diversity and antibacterial activity of antinobacteria from the wheat rhizosphere soil.</title>
        <authorList>
            <person name="Sun T."/>
        </authorList>
    </citation>
    <scope>NUCLEOTIDE SEQUENCE [LARGE SCALE GENOMIC DNA]</scope>
    <source>
        <strain evidence="7 8">SJ-23</strain>
    </source>
</reference>
<evidence type="ECO:0000256" key="4">
    <source>
        <dbReference type="PIRSR" id="PIRSR600821-50"/>
    </source>
</evidence>
<dbReference type="RefSeq" id="WP_122935107.1">
    <property type="nucleotide sequence ID" value="NZ_JBHSNT010000007.1"/>
</dbReference>
<dbReference type="NCBIfam" id="TIGR00492">
    <property type="entry name" value="alr"/>
    <property type="match status" value="1"/>
</dbReference>
<proteinExistence type="predicted"/>
<sequence>MIPSPGWIEVDLDAVGRNLDLLRDSLPQRVDVAAVLKADAYGHGIDHVLPLVIDRGIGTIGVTGNDEARAARFLGFAGRIMRIRPALAEEVDDAIAHGVEEWVGGAEHGAEVARVARERGIRIPVHVSINSTGLSRDGIELLHPRGREDLRRVLDEPSLRVVGVCSHFPCEDADDVAQGAAAFQVQSDLVLRSLAAAARAGIRRHCATSFAALTVPDSHFDLVRIGAALYGDSTAPHPGFHPAFTLKSRVAAVNEYRAGSTVGYDRTHRLDRDAVLATVPIGYADGVQRSLGGRACVLIRGRRLPIVDRHAMNTLTVDATELRDLRPGEEVVLYGRQGSDRISSADLERANGHIAADLYSVWGRLHPRIPVRSTTVSHRDAV</sequence>
<keyword evidence="2 4" id="KW-0663">Pyridoxal phosphate</keyword>
<dbReference type="GO" id="GO:0030170">
    <property type="term" value="F:pyridoxal phosphate binding"/>
    <property type="evidence" value="ECO:0007669"/>
    <property type="project" value="TreeGrafter"/>
</dbReference>
<dbReference type="PANTHER" id="PTHR30511:SF0">
    <property type="entry name" value="ALANINE RACEMASE, CATABOLIC-RELATED"/>
    <property type="match status" value="1"/>
</dbReference>
<comment type="caution">
    <text evidence="7">The sequence shown here is derived from an EMBL/GenBank/DDBJ whole genome shotgun (WGS) entry which is preliminary data.</text>
</comment>
<feature type="modified residue" description="N6-(pyridoxal phosphate)lysine" evidence="4">
    <location>
        <position position="37"/>
    </location>
</feature>
<evidence type="ECO:0000256" key="3">
    <source>
        <dbReference type="ARBA" id="ARBA00023235"/>
    </source>
</evidence>
<dbReference type="PRINTS" id="PR00992">
    <property type="entry name" value="ALARACEMASE"/>
</dbReference>
<dbReference type="OrthoDB" id="9813814at2"/>
<dbReference type="InterPro" id="IPR009006">
    <property type="entry name" value="Ala_racemase/Decarboxylase_C"/>
</dbReference>
<dbReference type="InterPro" id="IPR000821">
    <property type="entry name" value="Ala_racemase"/>
</dbReference>
<dbReference type="GO" id="GO:0030632">
    <property type="term" value="P:D-alanine biosynthetic process"/>
    <property type="evidence" value="ECO:0007669"/>
    <property type="project" value="TreeGrafter"/>
</dbReference>
<feature type="domain" description="Alanine racemase C-terminal" evidence="6">
    <location>
        <begin position="243"/>
        <end position="371"/>
    </location>
</feature>